<dbReference type="SMART" id="SM00833">
    <property type="entry name" value="CobW_C"/>
    <property type="match status" value="1"/>
</dbReference>
<dbReference type="Pfam" id="PF02492">
    <property type="entry name" value="cobW"/>
    <property type="match status" value="1"/>
</dbReference>
<protein>
    <submittedName>
        <fullName evidence="8">GTP-binding protein</fullName>
    </submittedName>
</protein>
<dbReference type="PANTHER" id="PTHR13748:SF62">
    <property type="entry name" value="COBW DOMAIN-CONTAINING PROTEIN"/>
    <property type="match status" value="1"/>
</dbReference>
<dbReference type="InterPro" id="IPR027417">
    <property type="entry name" value="P-loop_NTPase"/>
</dbReference>
<dbReference type="EMBL" id="CP015243">
    <property type="protein sequence ID" value="ANF56247.1"/>
    <property type="molecule type" value="Genomic_DNA"/>
</dbReference>
<organism evidence="8 9">
    <name type="scientific">Halotalea alkalilenta</name>
    <dbReference type="NCBI Taxonomy" id="376489"/>
    <lineage>
        <taxon>Bacteria</taxon>
        <taxon>Pseudomonadati</taxon>
        <taxon>Pseudomonadota</taxon>
        <taxon>Gammaproteobacteria</taxon>
        <taxon>Oceanospirillales</taxon>
        <taxon>Halomonadaceae</taxon>
        <taxon>Halotalea</taxon>
    </lineage>
</organism>
<keyword evidence="1" id="KW-0547">Nucleotide-binding</keyword>
<evidence type="ECO:0000256" key="4">
    <source>
        <dbReference type="ARBA" id="ARBA00034320"/>
    </source>
</evidence>
<evidence type="ECO:0000256" key="1">
    <source>
        <dbReference type="ARBA" id="ARBA00022741"/>
    </source>
</evidence>
<evidence type="ECO:0000256" key="2">
    <source>
        <dbReference type="ARBA" id="ARBA00022801"/>
    </source>
</evidence>
<accession>A0A172YAK1</accession>
<evidence type="ECO:0000259" key="7">
    <source>
        <dbReference type="SMART" id="SM00833"/>
    </source>
</evidence>
<dbReference type="GO" id="GO:0005737">
    <property type="term" value="C:cytoplasm"/>
    <property type="evidence" value="ECO:0007669"/>
    <property type="project" value="TreeGrafter"/>
</dbReference>
<dbReference type="InterPro" id="IPR003495">
    <property type="entry name" value="CobW/HypB/UreG_nucleotide-bd"/>
</dbReference>
<dbReference type="SUPFAM" id="SSF52540">
    <property type="entry name" value="P-loop containing nucleoside triphosphate hydrolases"/>
    <property type="match status" value="1"/>
</dbReference>
<feature type="domain" description="CobW C-terminal" evidence="7">
    <location>
        <begin position="245"/>
        <end position="338"/>
    </location>
</feature>
<dbReference type="GO" id="GO:0000166">
    <property type="term" value="F:nucleotide binding"/>
    <property type="evidence" value="ECO:0007669"/>
    <property type="project" value="UniProtKB-KW"/>
</dbReference>
<evidence type="ECO:0000313" key="9">
    <source>
        <dbReference type="Proteomes" id="UP000077875"/>
    </source>
</evidence>
<dbReference type="Pfam" id="PF07683">
    <property type="entry name" value="CobW_C"/>
    <property type="match status" value="1"/>
</dbReference>
<dbReference type="AlphaFoldDB" id="A0A172YAK1"/>
<evidence type="ECO:0000256" key="6">
    <source>
        <dbReference type="ARBA" id="ARBA00049117"/>
    </source>
</evidence>
<evidence type="ECO:0000256" key="5">
    <source>
        <dbReference type="ARBA" id="ARBA00045658"/>
    </source>
</evidence>
<keyword evidence="3" id="KW-0143">Chaperone</keyword>
<proteinExistence type="inferred from homology"/>
<dbReference type="Gene3D" id="3.30.1220.10">
    <property type="entry name" value="CobW-like, C-terminal domain"/>
    <property type="match status" value="1"/>
</dbReference>
<dbReference type="NCBIfam" id="NF008578">
    <property type="entry name" value="PRK11537.1"/>
    <property type="match status" value="1"/>
</dbReference>
<sequence>MTDPTPDSLVPPIPVTLLSGALGAGKTTLLRELLDARHGLKIAVIENEFAASGIDDQLLGDTPVTVVALADGCICCSIGGDLTRALVVLLERLDAGELDFERLVIECSGMADPGPIAQAFFAEEQLRDRYQLDGILTLVDAVHAERQLDRPLAQAQVGFADKLLVTKRDQVDDARLEALCARLARINRRAPIVLADHGKVPLTELIELRGFHLEGDPDALVAASLIPPTTLFTPSPTPHRHDDAISTLILESIYPLDIDALSEFMNELLEEHGNRLLRYKGVLDIEGEPRRLVFQGVFRLYGFDWDREWGSEPRKSVVVFIGEHLPEERIRQGFARATERRIG</sequence>
<reference evidence="8 9" key="1">
    <citation type="submission" date="2016-04" db="EMBL/GenBank/DDBJ databases">
        <title>Complete Genome Sequence of Halotalea alkalilenta IHB B 13600.</title>
        <authorList>
            <person name="Swarnkar M.K."/>
            <person name="Sharma A."/>
            <person name="Kaushal K."/>
            <person name="Soni R."/>
            <person name="Rana S."/>
            <person name="Singh A.K."/>
            <person name="Gulati A."/>
        </authorList>
    </citation>
    <scope>NUCLEOTIDE SEQUENCE [LARGE SCALE GENOMIC DNA]</scope>
    <source>
        <strain evidence="8 9">IHB B 13600</strain>
    </source>
</reference>
<dbReference type="InterPro" id="IPR051316">
    <property type="entry name" value="Zinc-reg_GTPase_activator"/>
</dbReference>
<dbReference type="Gene3D" id="3.40.50.300">
    <property type="entry name" value="P-loop containing nucleotide triphosphate hydrolases"/>
    <property type="match status" value="1"/>
</dbReference>
<comment type="function">
    <text evidence="5">Zinc chaperone that directly transfers zinc cofactor to target proteins, thereby activating them. Zinc is transferred from the CXCC motif in the GTPase domain to the zinc binding site in target proteins in a process requiring GTP hydrolysis.</text>
</comment>
<keyword evidence="9" id="KW-1185">Reference proteome</keyword>
<dbReference type="GO" id="GO:0016787">
    <property type="term" value="F:hydrolase activity"/>
    <property type="evidence" value="ECO:0007669"/>
    <property type="project" value="UniProtKB-KW"/>
</dbReference>
<comment type="catalytic activity">
    <reaction evidence="6">
        <text>GTP + H2O = GDP + phosphate + H(+)</text>
        <dbReference type="Rhea" id="RHEA:19669"/>
        <dbReference type="ChEBI" id="CHEBI:15377"/>
        <dbReference type="ChEBI" id="CHEBI:15378"/>
        <dbReference type="ChEBI" id="CHEBI:37565"/>
        <dbReference type="ChEBI" id="CHEBI:43474"/>
        <dbReference type="ChEBI" id="CHEBI:58189"/>
    </reaction>
    <physiologicalReaction direction="left-to-right" evidence="6">
        <dbReference type="Rhea" id="RHEA:19670"/>
    </physiologicalReaction>
</comment>
<dbReference type="InterPro" id="IPR036627">
    <property type="entry name" value="CobW-likC_sf"/>
</dbReference>
<gene>
    <name evidence="8" type="ORF">A5892_01190</name>
</gene>
<keyword evidence="2" id="KW-0378">Hydrolase</keyword>
<evidence type="ECO:0000313" key="8">
    <source>
        <dbReference type="EMBL" id="ANF56247.1"/>
    </source>
</evidence>
<name>A0A172YAK1_9GAMM</name>
<dbReference type="InterPro" id="IPR011629">
    <property type="entry name" value="CobW-like_C"/>
</dbReference>
<dbReference type="STRING" id="376489.A5892_01190"/>
<dbReference type="RefSeq" id="WP_064121236.1">
    <property type="nucleotide sequence ID" value="NZ_CP015243.1"/>
</dbReference>
<dbReference type="Proteomes" id="UP000077875">
    <property type="component" value="Chromosome"/>
</dbReference>
<dbReference type="SUPFAM" id="SSF90002">
    <property type="entry name" value="Hypothetical protein YjiA, C-terminal domain"/>
    <property type="match status" value="1"/>
</dbReference>
<evidence type="ECO:0000256" key="3">
    <source>
        <dbReference type="ARBA" id="ARBA00023186"/>
    </source>
</evidence>
<dbReference type="PANTHER" id="PTHR13748">
    <property type="entry name" value="COBW-RELATED"/>
    <property type="match status" value="1"/>
</dbReference>
<comment type="similarity">
    <text evidence="4">Belongs to the SIMIBI class G3E GTPase family. ZNG1 subfamily.</text>
</comment>
<dbReference type="CDD" id="cd03112">
    <property type="entry name" value="CobW-like"/>
    <property type="match status" value="1"/>
</dbReference>
<dbReference type="KEGG" id="haa:A5892_01190"/>